<dbReference type="VEuPathDB" id="TrichDB:TVAG_266010"/>
<dbReference type="InterPro" id="IPR036770">
    <property type="entry name" value="Ankyrin_rpt-contain_sf"/>
</dbReference>
<gene>
    <name evidence="1" type="ORF">TVAG_266010</name>
</gene>
<dbReference type="KEGG" id="tva:4758721"/>
<reference evidence="1" key="1">
    <citation type="submission" date="2006-10" db="EMBL/GenBank/DDBJ databases">
        <authorList>
            <person name="Amadeo P."/>
            <person name="Zhao Q."/>
            <person name="Wortman J."/>
            <person name="Fraser-Liggett C."/>
            <person name="Carlton J."/>
        </authorList>
    </citation>
    <scope>NUCLEOTIDE SEQUENCE</scope>
    <source>
        <strain evidence="1">G3</strain>
    </source>
</reference>
<proteinExistence type="predicted"/>
<dbReference type="EMBL" id="DS113586">
    <property type="protein sequence ID" value="EAY00898.1"/>
    <property type="molecule type" value="Genomic_DNA"/>
</dbReference>
<protein>
    <submittedName>
        <fullName evidence="1">Uncharacterized protein</fullName>
    </submittedName>
</protein>
<accession>A2F2J8</accession>
<dbReference type="VEuPathDB" id="TrichDB:TVAGG3_0980190"/>
<evidence type="ECO:0000313" key="2">
    <source>
        <dbReference type="Proteomes" id="UP000001542"/>
    </source>
</evidence>
<organism evidence="1 2">
    <name type="scientific">Trichomonas vaginalis (strain ATCC PRA-98 / G3)</name>
    <dbReference type="NCBI Taxonomy" id="412133"/>
    <lineage>
        <taxon>Eukaryota</taxon>
        <taxon>Metamonada</taxon>
        <taxon>Parabasalia</taxon>
        <taxon>Trichomonadida</taxon>
        <taxon>Trichomonadidae</taxon>
        <taxon>Trichomonas</taxon>
    </lineage>
</organism>
<name>A2F2J8_TRIV3</name>
<dbReference type="Proteomes" id="UP000001542">
    <property type="component" value="Unassembled WGS sequence"/>
</dbReference>
<evidence type="ECO:0000313" key="1">
    <source>
        <dbReference type="EMBL" id="EAY00898.1"/>
    </source>
</evidence>
<sequence>MSFFWRAALQITELNNSKGIVELLISHSANANQKDKDGKTTLHYSTFYQRNEIMFPKNSDVLS</sequence>
<dbReference type="OrthoDB" id="20872at2759"/>
<dbReference type="SMR" id="A2F2J8"/>
<dbReference type="SUPFAM" id="SSF48403">
    <property type="entry name" value="Ankyrin repeat"/>
    <property type="match status" value="1"/>
</dbReference>
<reference evidence="1" key="2">
    <citation type="journal article" date="2007" name="Science">
        <title>Draft genome sequence of the sexually transmitted pathogen Trichomonas vaginalis.</title>
        <authorList>
            <person name="Carlton J.M."/>
            <person name="Hirt R.P."/>
            <person name="Silva J.C."/>
            <person name="Delcher A.L."/>
            <person name="Schatz M."/>
            <person name="Zhao Q."/>
            <person name="Wortman J.R."/>
            <person name="Bidwell S.L."/>
            <person name="Alsmark U.C.M."/>
            <person name="Besteiro S."/>
            <person name="Sicheritz-Ponten T."/>
            <person name="Noel C.J."/>
            <person name="Dacks J.B."/>
            <person name="Foster P.G."/>
            <person name="Simillion C."/>
            <person name="Van de Peer Y."/>
            <person name="Miranda-Saavedra D."/>
            <person name="Barton G.J."/>
            <person name="Westrop G.D."/>
            <person name="Mueller S."/>
            <person name="Dessi D."/>
            <person name="Fiori P.L."/>
            <person name="Ren Q."/>
            <person name="Paulsen I."/>
            <person name="Zhang H."/>
            <person name="Bastida-Corcuera F.D."/>
            <person name="Simoes-Barbosa A."/>
            <person name="Brown M.T."/>
            <person name="Hayes R.D."/>
            <person name="Mukherjee M."/>
            <person name="Okumura C.Y."/>
            <person name="Schneider R."/>
            <person name="Smith A.J."/>
            <person name="Vanacova S."/>
            <person name="Villalvazo M."/>
            <person name="Haas B.J."/>
            <person name="Pertea M."/>
            <person name="Feldblyum T.V."/>
            <person name="Utterback T.R."/>
            <person name="Shu C.L."/>
            <person name="Osoegawa K."/>
            <person name="de Jong P.J."/>
            <person name="Hrdy I."/>
            <person name="Horvathova L."/>
            <person name="Zubacova Z."/>
            <person name="Dolezal P."/>
            <person name="Malik S.B."/>
            <person name="Logsdon J.M. Jr."/>
            <person name="Henze K."/>
            <person name="Gupta A."/>
            <person name="Wang C.C."/>
            <person name="Dunne R.L."/>
            <person name="Upcroft J.A."/>
            <person name="Upcroft P."/>
            <person name="White O."/>
            <person name="Salzberg S.L."/>
            <person name="Tang P."/>
            <person name="Chiu C.-H."/>
            <person name="Lee Y.-S."/>
            <person name="Embley T.M."/>
            <person name="Coombs G.H."/>
            <person name="Mottram J.C."/>
            <person name="Tachezy J."/>
            <person name="Fraser-Liggett C.M."/>
            <person name="Johnson P.J."/>
        </authorList>
    </citation>
    <scope>NUCLEOTIDE SEQUENCE [LARGE SCALE GENOMIC DNA]</scope>
    <source>
        <strain evidence="1">G3</strain>
    </source>
</reference>
<dbReference type="Gene3D" id="1.25.40.20">
    <property type="entry name" value="Ankyrin repeat-containing domain"/>
    <property type="match status" value="1"/>
</dbReference>
<dbReference type="RefSeq" id="XP_001313827.1">
    <property type="nucleotide sequence ID" value="XM_001313826.1"/>
</dbReference>
<dbReference type="AlphaFoldDB" id="A2F2J8"/>
<dbReference type="InParanoid" id="A2F2J8"/>
<keyword evidence="2" id="KW-1185">Reference proteome</keyword>